<dbReference type="PANTHER" id="PTHR43343">
    <property type="entry name" value="PEPTIDASE S12"/>
    <property type="match status" value="1"/>
</dbReference>
<reference evidence="3 4" key="1">
    <citation type="journal article" date="2015" name="Nature">
        <title>rRNA introns, odd ribosomes, and small enigmatic genomes across a large radiation of phyla.</title>
        <authorList>
            <person name="Brown C.T."/>
            <person name="Hug L.A."/>
            <person name="Thomas B.C."/>
            <person name="Sharon I."/>
            <person name="Castelle C.J."/>
            <person name="Singh A."/>
            <person name="Wilkins M.J."/>
            <person name="Williams K.H."/>
            <person name="Banfield J.F."/>
        </authorList>
    </citation>
    <scope>NUCLEOTIDE SEQUENCE [LARGE SCALE GENOMIC DNA]</scope>
</reference>
<evidence type="ECO:0000313" key="3">
    <source>
        <dbReference type="EMBL" id="KKR30229.1"/>
    </source>
</evidence>
<name>A0A0G0PPZ9_9BACT</name>
<evidence type="ECO:0000256" key="1">
    <source>
        <dbReference type="ARBA" id="ARBA00022670"/>
    </source>
</evidence>
<dbReference type="EMBL" id="LBXL01000010">
    <property type="protein sequence ID" value="KKR30229.1"/>
    <property type="molecule type" value="Genomic_DNA"/>
</dbReference>
<protein>
    <submittedName>
        <fullName evidence="3">Protease Do</fullName>
    </submittedName>
</protein>
<dbReference type="InterPro" id="IPR051201">
    <property type="entry name" value="Chloro_Bact_Ser_Proteases"/>
</dbReference>
<dbReference type="SUPFAM" id="SSF50494">
    <property type="entry name" value="Trypsin-like serine proteases"/>
    <property type="match status" value="1"/>
</dbReference>
<accession>A0A0G0PPZ9</accession>
<dbReference type="GO" id="GO:0004252">
    <property type="term" value="F:serine-type endopeptidase activity"/>
    <property type="evidence" value="ECO:0007669"/>
    <property type="project" value="InterPro"/>
</dbReference>
<gene>
    <name evidence="3" type="ORF">UT61_C0010G0002</name>
</gene>
<keyword evidence="1 3" id="KW-0645">Protease</keyword>
<dbReference type="InterPro" id="IPR001940">
    <property type="entry name" value="Peptidase_S1C"/>
</dbReference>
<dbReference type="PRINTS" id="PR00834">
    <property type="entry name" value="PROTEASES2C"/>
</dbReference>
<dbReference type="Proteomes" id="UP000034793">
    <property type="component" value="Unassembled WGS sequence"/>
</dbReference>
<keyword evidence="2" id="KW-0378">Hydrolase</keyword>
<dbReference type="PANTHER" id="PTHR43343:SF3">
    <property type="entry name" value="PROTEASE DO-LIKE 8, CHLOROPLASTIC"/>
    <property type="match status" value="1"/>
</dbReference>
<dbReference type="InterPro" id="IPR009003">
    <property type="entry name" value="Peptidase_S1_PA"/>
</dbReference>
<dbReference type="GO" id="GO:0006508">
    <property type="term" value="P:proteolysis"/>
    <property type="evidence" value="ECO:0007669"/>
    <property type="project" value="UniProtKB-KW"/>
</dbReference>
<evidence type="ECO:0000313" key="4">
    <source>
        <dbReference type="Proteomes" id="UP000034793"/>
    </source>
</evidence>
<dbReference type="AlphaFoldDB" id="A0A0G0PPZ9"/>
<proteinExistence type="predicted"/>
<comment type="caution">
    <text evidence="3">The sequence shown here is derived from an EMBL/GenBank/DDBJ whole genome shotgun (WGS) entry which is preliminary data.</text>
</comment>
<dbReference type="Gene3D" id="2.40.10.120">
    <property type="match status" value="1"/>
</dbReference>
<sequence>MKRASLRWFLLGLAVGMVFLATATGGAIADRLYGFKPLDKYFPAKSLSQVTNKVLNEQSVTIDVVKKTMPSVVTVQMQIPQRRVLQFNPFGGFSQSLQGGEPQDIGTGFVISKDGLIVTNKHVVSDSTATYKVITSDGKVYDAKEISRDPANDIAIIKIDSSDLTPVSMGESSNLQVGQYVVAFGTALGQFRGTVTTGVISGLGRGIQAGDYYQGYVEELDDVIQTDAAINPGNSGGPLVDSNGDVIGINVAVAQGAQNIGFAIPIDIVKNALIQFNQNGKFEARPFLGVEYQMISRQAAILNDPDLIAQKKAGQQISLEVWREGESLQLSATLSEFSE</sequence>
<organism evidence="3 4">
    <name type="scientific">Candidatus Woesebacteria bacterium GW2011_GWA1_39_8</name>
    <dbReference type="NCBI Taxonomy" id="1618552"/>
    <lineage>
        <taxon>Bacteria</taxon>
        <taxon>Candidatus Woeseibacteriota</taxon>
    </lineage>
</organism>
<dbReference type="Pfam" id="PF13365">
    <property type="entry name" value="Trypsin_2"/>
    <property type="match status" value="1"/>
</dbReference>
<evidence type="ECO:0000256" key="2">
    <source>
        <dbReference type="ARBA" id="ARBA00022801"/>
    </source>
</evidence>